<feature type="transmembrane region" description="Helical" evidence="1">
    <location>
        <begin position="32"/>
        <end position="53"/>
    </location>
</feature>
<keyword evidence="1" id="KW-0812">Transmembrane</keyword>
<reference evidence="2" key="1">
    <citation type="submission" date="2019-06" db="EMBL/GenBank/DDBJ databases">
        <authorList>
            <person name="Le Quere A."/>
            <person name="Colella S."/>
        </authorList>
    </citation>
    <scope>NUCLEOTIDE SEQUENCE</scope>
    <source>
        <strain evidence="2">EmedicaeMD41</strain>
    </source>
</reference>
<proteinExistence type="predicted"/>
<evidence type="ECO:0000313" key="2">
    <source>
        <dbReference type="EMBL" id="VTZ60825.1"/>
    </source>
</evidence>
<sequence length="132" mass="14843">MGPASQLGFALCSPPTKDLRWVPNSGEFDHRLIVLLLFLHYLVVMVETIGEAFSLGWQLKARCAFGNREGMKSVRQCTWSYDLDMLTLVATRGRDFPLAMLASRLRCPRCGSRRIAVVFMPPIEGDRRRGAA</sequence>
<dbReference type="AlphaFoldDB" id="A0A508WUB8"/>
<keyword evidence="1" id="KW-0472">Membrane</keyword>
<name>A0A508WUB8_9HYPH</name>
<evidence type="ECO:0000256" key="1">
    <source>
        <dbReference type="SAM" id="Phobius"/>
    </source>
</evidence>
<dbReference type="Proteomes" id="UP000507954">
    <property type="component" value="Unassembled WGS sequence"/>
</dbReference>
<protein>
    <submittedName>
        <fullName evidence="2">Uncharacterized protein</fullName>
    </submittedName>
</protein>
<dbReference type="EMBL" id="CABFNB010000086">
    <property type="protein sequence ID" value="VTZ60825.1"/>
    <property type="molecule type" value="Genomic_DNA"/>
</dbReference>
<gene>
    <name evidence="2" type="ORF">EMEDMD4_210006</name>
</gene>
<accession>A0A508WUB8</accession>
<keyword evidence="1" id="KW-1133">Transmembrane helix</keyword>
<organism evidence="2">
    <name type="scientific">Sinorhizobium medicae</name>
    <dbReference type="NCBI Taxonomy" id="110321"/>
    <lineage>
        <taxon>Bacteria</taxon>
        <taxon>Pseudomonadati</taxon>
        <taxon>Pseudomonadota</taxon>
        <taxon>Alphaproteobacteria</taxon>
        <taxon>Hyphomicrobiales</taxon>
        <taxon>Rhizobiaceae</taxon>
        <taxon>Sinorhizobium/Ensifer group</taxon>
        <taxon>Sinorhizobium</taxon>
    </lineage>
</organism>